<keyword evidence="9" id="KW-1185">Reference proteome</keyword>
<gene>
    <name evidence="7 8" type="primary">pth</name>
    <name evidence="8" type="ORF">BTSPAZIEG_0133</name>
</gene>
<accession>A0A160SWF6</accession>
<feature type="site" description="Stabilizes the basic form of H active site to accept a proton" evidence="7">
    <location>
        <position position="95"/>
    </location>
</feature>
<name>A0A160SWF6_BUCTT</name>
<evidence type="ECO:0000256" key="1">
    <source>
        <dbReference type="ARBA" id="ARBA00013260"/>
    </source>
</evidence>
<dbReference type="Gene3D" id="3.40.50.1470">
    <property type="entry name" value="Peptidyl-tRNA hydrolase"/>
    <property type="match status" value="1"/>
</dbReference>
<evidence type="ECO:0000313" key="8">
    <source>
        <dbReference type="EMBL" id="CUR53112.1"/>
    </source>
</evidence>
<proteinExistence type="inferred from homology"/>
<dbReference type="GO" id="GO:0004045">
    <property type="term" value="F:peptidyl-tRNA hydrolase activity"/>
    <property type="evidence" value="ECO:0007669"/>
    <property type="project" value="UniProtKB-UniRule"/>
</dbReference>
<protein>
    <recommendedName>
        <fullName evidence="6 7">Peptidyl-tRNA hydrolase</fullName>
        <shortName evidence="7">Pth</shortName>
        <ecNumber evidence="1 7">3.1.1.29</ecNumber>
    </recommendedName>
</protein>
<dbReference type="GO" id="GO:0005737">
    <property type="term" value="C:cytoplasm"/>
    <property type="evidence" value="ECO:0007669"/>
    <property type="project" value="UniProtKB-SubCell"/>
</dbReference>
<evidence type="ECO:0000313" key="9">
    <source>
        <dbReference type="Proteomes" id="UP000243633"/>
    </source>
</evidence>
<dbReference type="NCBIfam" id="TIGR00447">
    <property type="entry name" value="pth"/>
    <property type="match status" value="1"/>
</dbReference>
<comment type="similarity">
    <text evidence="5 7">Belongs to the PTH family.</text>
</comment>
<dbReference type="HAMAP" id="MF_00083">
    <property type="entry name" value="Pept_tRNA_hydro_bact"/>
    <property type="match status" value="1"/>
</dbReference>
<keyword evidence="4 7" id="KW-0694">RNA-binding</keyword>
<evidence type="ECO:0000256" key="6">
    <source>
        <dbReference type="ARBA" id="ARBA00050038"/>
    </source>
</evidence>
<dbReference type="GO" id="GO:0006515">
    <property type="term" value="P:protein quality control for misfolded or incompletely synthesized proteins"/>
    <property type="evidence" value="ECO:0007669"/>
    <property type="project" value="UniProtKB-UniRule"/>
</dbReference>
<dbReference type="InterPro" id="IPR018171">
    <property type="entry name" value="Pept_tRNA_hydro_CS"/>
</dbReference>
<dbReference type="PROSITE" id="PS01196">
    <property type="entry name" value="PEPT_TRNA_HYDROL_2"/>
    <property type="match status" value="1"/>
</dbReference>
<feature type="binding site" evidence="7">
    <location>
        <position position="116"/>
    </location>
    <ligand>
        <name>tRNA</name>
        <dbReference type="ChEBI" id="CHEBI:17843"/>
    </ligand>
</feature>
<feature type="active site" description="Proton acceptor" evidence="7">
    <location>
        <position position="22"/>
    </location>
</feature>
<comment type="function">
    <text evidence="7">Catalyzes the release of premature peptidyl moieties from peptidyl-tRNA molecules trapped in stalled 50S ribosomal subunits, and thus maintains levels of free tRNAs and 50S ribosomes.</text>
</comment>
<dbReference type="PATRIC" id="fig|98804.3.peg.126"/>
<evidence type="ECO:0000256" key="2">
    <source>
        <dbReference type="ARBA" id="ARBA00022555"/>
    </source>
</evidence>
<feature type="binding site" evidence="7">
    <location>
        <position position="70"/>
    </location>
    <ligand>
        <name>tRNA</name>
        <dbReference type="ChEBI" id="CHEBI:17843"/>
    </ligand>
</feature>
<reference evidence="9" key="1">
    <citation type="submission" date="2015-10" db="EMBL/GenBank/DDBJ databases">
        <authorList>
            <person name="Manzano-Marin A."/>
            <person name="Manzano-Marin A."/>
        </authorList>
    </citation>
    <scope>NUCLEOTIDE SEQUENCE [LARGE SCALE GENOMIC DNA]</scope>
    <source>
        <strain evidence="9">BTs</strain>
    </source>
</reference>
<evidence type="ECO:0000256" key="4">
    <source>
        <dbReference type="ARBA" id="ARBA00022884"/>
    </source>
</evidence>
<comment type="subunit">
    <text evidence="7">Monomer.</text>
</comment>
<dbReference type="Proteomes" id="UP000243633">
    <property type="component" value="Chromosome 1"/>
</dbReference>
<evidence type="ECO:0000256" key="5">
    <source>
        <dbReference type="ARBA" id="ARBA00038063"/>
    </source>
</evidence>
<dbReference type="EMBL" id="LN890285">
    <property type="protein sequence ID" value="CUR53112.1"/>
    <property type="molecule type" value="Genomic_DNA"/>
</dbReference>
<dbReference type="GO" id="GO:0072344">
    <property type="term" value="P:rescue of stalled ribosome"/>
    <property type="evidence" value="ECO:0007669"/>
    <property type="project" value="UniProtKB-UniRule"/>
</dbReference>
<evidence type="ECO:0000256" key="7">
    <source>
        <dbReference type="HAMAP-Rule" id="MF_00083"/>
    </source>
</evidence>
<evidence type="ECO:0000256" key="3">
    <source>
        <dbReference type="ARBA" id="ARBA00022801"/>
    </source>
</evidence>
<comment type="catalytic activity">
    <reaction evidence="7">
        <text>an N-acyl-L-alpha-aminoacyl-tRNA + H2O = an N-acyl-L-amino acid + a tRNA + H(+)</text>
        <dbReference type="Rhea" id="RHEA:54448"/>
        <dbReference type="Rhea" id="RHEA-COMP:10123"/>
        <dbReference type="Rhea" id="RHEA-COMP:13883"/>
        <dbReference type="ChEBI" id="CHEBI:15377"/>
        <dbReference type="ChEBI" id="CHEBI:15378"/>
        <dbReference type="ChEBI" id="CHEBI:59874"/>
        <dbReference type="ChEBI" id="CHEBI:78442"/>
        <dbReference type="ChEBI" id="CHEBI:138191"/>
        <dbReference type="EC" id="3.1.1.29"/>
    </reaction>
</comment>
<keyword evidence="2 7" id="KW-0820">tRNA-binding</keyword>
<dbReference type="InterPro" id="IPR036416">
    <property type="entry name" value="Pept_tRNA_hydro_sf"/>
</dbReference>
<comment type="subcellular location">
    <subcellularLocation>
        <location evidence="7">Cytoplasm</location>
    </subcellularLocation>
</comment>
<dbReference type="AlphaFoldDB" id="A0A160SWF6"/>
<dbReference type="CDD" id="cd00462">
    <property type="entry name" value="PTH"/>
    <property type="match status" value="1"/>
</dbReference>
<dbReference type="PANTHER" id="PTHR17224:SF1">
    <property type="entry name" value="PEPTIDYL-TRNA HYDROLASE"/>
    <property type="match status" value="1"/>
</dbReference>
<dbReference type="PANTHER" id="PTHR17224">
    <property type="entry name" value="PEPTIDYL-TRNA HYDROLASE"/>
    <property type="match status" value="1"/>
</dbReference>
<dbReference type="SUPFAM" id="SSF53178">
    <property type="entry name" value="Peptidyl-tRNA hydrolase-like"/>
    <property type="match status" value="1"/>
</dbReference>
<comment type="caution">
    <text evidence="7">Lacks conserved residue(s) required for the propagation of feature annotation.</text>
</comment>
<comment type="function">
    <text evidence="7">Hydrolyzes ribosome-free peptidyl-tRNAs (with 1 or more amino acids incorporated), which drop off the ribosome during protein synthesis, or as a result of ribosome stalling.</text>
</comment>
<dbReference type="RefSeq" id="WP_154017295.1">
    <property type="nucleotide sequence ID" value="NZ_CP135003.1"/>
</dbReference>
<keyword evidence="7" id="KW-0963">Cytoplasm</keyword>
<feature type="binding site" evidence="7">
    <location>
        <position position="68"/>
    </location>
    <ligand>
        <name>tRNA</name>
        <dbReference type="ChEBI" id="CHEBI:17843"/>
    </ligand>
</feature>
<organism evidence="8 9">
    <name type="scientific">Buchnera aphidicola subsp. Tuberolachnus salignus</name>
    <dbReference type="NCBI Taxonomy" id="98804"/>
    <lineage>
        <taxon>Bacteria</taxon>
        <taxon>Pseudomonadati</taxon>
        <taxon>Pseudomonadota</taxon>
        <taxon>Gammaproteobacteria</taxon>
        <taxon>Enterobacterales</taxon>
        <taxon>Erwiniaceae</taxon>
        <taxon>Buchnera</taxon>
    </lineage>
</organism>
<feature type="site" description="Discriminates between blocked and unblocked aminoacyl-tRNA" evidence="7">
    <location>
        <position position="12"/>
    </location>
</feature>
<keyword evidence="3 7" id="KW-0378">Hydrolase</keyword>
<sequence>MKEIKMIVGLGNPTKKLQNTRHNMGILFLKKFSIFQNVSLTFEKKFSGYVGFSYFQNKKIHFFIPNTFMNLSGQIIFLYANFYKISAEEILIVHDELDLNPGQLKIKYSMGHNGHNGMKNILNFFKKKKILQIYVGIGRPLSKLDICTYVLSKPSIGEFQKINYIMKTSFFYMSDLISGKILQFKKKFFLSI</sequence>
<dbReference type="InterPro" id="IPR001328">
    <property type="entry name" value="Pept_tRNA_hydro"/>
</dbReference>
<dbReference type="OrthoDB" id="9800507at2"/>
<dbReference type="EC" id="3.1.1.29" evidence="1 7"/>
<dbReference type="STRING" id="98804.BTSPAZIEG_0133"/>
<dbReference type="Pfam" id="PF01195">
    <property type="entry name" value="Pept_tRNA_hydro"/>
    <property type="match status" value="1"/>
</dbReference>
<dbReference type="GO" id="GO:0000049">
    <property type="term" value="F:tRNA binding"/>
    <property type="evidence" value="ECO:0007669"/>
    <property type="project" value="UniProtKB-UniRule"/>
</dbReference>